<keyword evidence="1" id="KW-0732">Signal</keyword>
<accession>A0AAU7E678</accession>
<dbReference type="SUPFAM" id="SSF51261">
    <property type="entry name" value="Duplicated hybrid motif"/>
    <property type="match status" value="1"/>
</dbReference>
<dbReference type="AlphaFoldDB" id="A0AAU7E678"/>
<dbReference type="PANTHER" id="PTHR21666">
    <property type="entry name" value="PEPTIDASE-RELATED"/>
    <property type="match status" value="1"/>
</dbReference>
<name>A0AAU7E678_9BACT</name>
<gene>
    <name evidence="3" type="ORF">AAH949_00775</name>
</gene>
<dbReference type="InterPro" id="IPR016047">
    <property type="entry name" value="M23ase_b-sheet_dom"/>
</dbReference>
<dbReference type="EC" id="3.4.-.-" evidence="3"/>
<organism evidence="3">
    <name type="scientific">Campylobacter sp. CCS1377</name>
    <dbReference type="NCBI Taxonomy" id="3158229"/>
    <lineage>
        <taxon>Bacteria</taxon>
        <taxon>Pseudomonadati</taxon>
        <taxon>Campylobacterota</taxon>
        <taxon>Epsilonproteobacteria</taxon>
        <taxon>Campylobacterales</taxon>
        <taxon>Campylobacteraceae</taxon>
        <taxon>Campylobacter</taxon>
    </lineage>
</organism>
<dbReference type="InterPro" id="IPR011055">
    <property type="entry name" value="Dup_hybrid_motif"/>
</dbReference>
<evidence type="ECO:0000259" key="2">
    <source>
        <dbReference type="Pfam" id="PF01551"/>
    </source>
</evidence>
<proteinExistence type="predicted"/>
<dbReference type="RefSeq" id="WP_348518683.1">
    <property type="nucleotide sequence ID" value="NZ_CP155620.1"/>
</dbReference>
<protein>
    <submittedName>
        <fullName evidence="3">M23 family metallopeptidase</fullName>
        <ecNumber evidence="3">3.4.-.-</ecNumber>
    </submittedName>
</protein>
<reference evidence="3" key="1">
    <citation type="submission" date="2024-05" db="EMBL/GenBank/DDBJ databases">
        <title>Campylobacter coli isolated from environmental waters in Slovenia.</title>
        <authorList>
            <person name="Zautner A.E."/>
            <person name="Bunk B."/>
            <person name="Riedel T."/>
            <person name="Sproeer C."/>
        </authorList>
    </citation>
    <scope>NUCLEOTIDE SEQUENCE</scope>
    <source>
        <strain evidence="3">CCS1377</strain>
    </source>
</reference>
<dbReference type="Gene3D" id="2.70.70.10">
    <property type="entry name" value="Glucose Permease (Domain IIA)"/>
    <property type="match status" value="1"/>
</dbReference>
<feature type="domain" description="M23ase beta-sheet core" evidence="2">
    <location>
        <begin position="335"/>
        <end position="427"/>
    </location>
</feature>
<dbReference type="Pfam" id="PF01551">
    <property type="entry name" value="Peptidase_M23"/>
    <property type="match status" value="1"/>
</dbReference>
<dbReference type="InterPro" id="IPR050570">
    <property type="entry name" value="Cell_wall_metabolism_enzyme"/>
</dbReference>
<dbReference type="GO" id="GO:0004222">
    <property type="term" value="F:metalloendopeptidase activity"/>
    <property type="evidence" value="ECO:0007669"/>
    <property type="project" value="TreeGrafter"/>
</dbReference>
<sequence>MARRKNKSFIILFFILVIAAGVGITQLNIFEQNKPEIDIPDHIYSNLVDPIVVRVADKDSNLKNIKVTLKKDINDVGAVLWDSNIQNKKDINLQIPLPKVGFKEKVNSYVMEIEASDSSFWNFFAGNKATKIVSITVDNKKPNVQILSNSYQIEQGGAASVVFEAKDENLAELYIEDNKGKKFKVTPYIKEGYYVALIAWDAREEQFRAYVVASDKAGNITKERIRYYLTNRKYRVSNISLTDRFLDGKIEDLANQYAPQGSNFDRLQKFKFVNETLRLSDEETIHKITSEIPEEKIEHNIKFNLFTPLKNSMKVADFADHRYYHYEGKFVSDSYHMGLDLASVARDNIIANNDGKVVFAEENGIYGLNIIIYHGLGVYTLYGHCSSKDVEVGDTVHAKDIVANTGVSGLALGDHLHFGVLVQGIETRPEQWQDVNWMNNNIYKVLEDGKKIILGEIK</sequence>
<evidence type="ECO:0000256" key="1">
    <source>
        <dbReference type="ARBA" id="ARBA00022729"/>
    </source>
</evidence>
<dbReference type="EMBL" id="CP155620">
    <property type="protein sequence ID" value="XBJ29405.1"/>
    <property type="molecule type" value="Genomic_DNA"/>
</dbReference>
<dbReference type="PANTHER" id="PTHR21666:SF289">
    <property type="entry name" value="L-ALA--D-GLU ENDOPEPTIDASE"/>
    <property type="match status" value="1"/>
</dbReference>
<evidence type="ECO:0000313" key="3">
    <source>
        <dbReference type="EMBL" id="XBJ29405.1"/>
    </source>
</evidence>
<dbReference type="CDD" id="cd12797">
    <property type="entry name" value="M23_peptidase"/>
    <property type="match status" value="1"/>
</dbReference>
<keyword evidence="3" id="KW-0378">Hydrolase</keyword>